<accession>A0A7I7S057</accession>
<dbReference type="Gene3D" id="3.40.50.1820">
    <property type="entry name" value="alpha/beta hydrolase"/>
    <property type="match status" value="1"/>
</dbReference>
<feature type="domain" description="BD-FAE-like" evidence="2">
    <location>
        <begin position="63"/>
        <end position="241"/>
    </location>
</feature>
<proteinExistence type="predicted"/>
<dbReference type="Proteomes" id="UP000467428">
    <property type="component" value="Chromosome"/>
</dbReference>
<geneLocation type="plasmid" evidence="4">
    <name>pjcm18538 dna</name>
</geneLocation>
<evidence type="ECO:0000313" key="4">
    <source>
        <dbReference type="Proteomes" id="UP000467428"/>
    </source>
</evidence>
<dbReference type="PANTHER" id="PTHR48081:SF13">
    <property type="entry name" value="ALPHA_BETA HYDROLASE"/>
    <property type="match status" value="1"/>
</dbReference>
<dbReference type="KEGG" id="marz:MARA_33190"/>
<dbReference type="AlphaFoldDB" id="A0A7I7S057"/>
<sequence length="285" mass="29512">MSWCFDGRVEFTRRSFLAAAGGCAAVVAGCGPERAEPRGQDGAVRYSYGDHPSQYAELTLPTGSTPAPVVVVVHGGYWTARYGAELGRPLATDLAARGFAALNVEYRRVGDGGGWPQTGEDVAAAVDALRERPDRLDLDHVVGLGHSAGGQLVGWLAARRGAAVALTGAVLQAGVLDLARGSELGLGDGAVDAFLGGTPRQVPQAYAQASPMALVPLGVRTVAVHGTRDGRVPIEQSRDFVAAAVAAGDRAEIRTFDGDHFDPITVGTEAWDLCVAALTRLTGLG</sequence>
<dbReference type="GO" id="GO:0016787">
    <property type="term" value="F:hydrolase activity"/>
    <property type="evidence" value="ECO:0007669"/>
    <property type="project" value="UniProtKB-KW"/>
</dbReference>
<dbReference type="EMBL" id="AP022593">
    <property type="protein sequence ID" value="BBY49851.1"/>
    <property type="molecule type" value="Genomic_DNA"/>
</dbReference>
<dbReference type="InterPro" id="IPR049492">
    <property type="entry name" value="BD-FAE-like_dom"/>
</dbReference>
<dbReference type="PANTHER" id="PTHR48081">
    <property type="entry name" value="AB HYDROLASE SUPERFAMILY PROTEIN C4A8.06C"/>
    <property type="match status" value="1"/>
</dbReference>
<evidence type="ECO:0000256" key="1">
    <source>
        <dbReference type="ARBA" id="ARBA00022801"/>
    </source>
</evidence>
<organism evidence="3 4">
    <name type="scientific">Mycolicibacterium arabiense</name>
    <dbReference type="NCBI Taxonomy" id="1286181"/>
    <lineage>
        <taxon>Bacteria</taxon>
        <taxon>Bacillati</taxon>
        <taxon>Actinomycetota</taxon>
        <taxon>Actinomycetes</taxon>
        <taxon>Mycobacteriales</taxon>
        <taxon>Mycobacteriaceae</taxon>
        <taxon>Mycolicibacterium</taxon>
    </lineage>
</organism>
<dbReference type="NCBIfam" id="TIGR01409">
    <property type="entry name" value="TAT_signal_seq"/>
    <property type="match status" value="1"/>
</dbReference>
<evidence type="ECO:0000259" key="2">
    <source>
        <dbReference type="Pfam" id="PF20434"/>
    </source>
</evidence>
<evidence type="ECO:0000313" key="3">
    <source>
        <dbReference type="EMBL" id="BBY49851.1"/>
    </source>
</evidence>
<dbReference type="Pfam" id="PF20434">
    <property type="entry name" value="BD-FAE"/>
    <property type="match status" value="1"/>
</dbReference>
<dbReference type="InterPro" id="IPR050300">
    <property type="entry name" value="GDXG_lipolytic_enzyme"/>
</dbReference>
<keyword evidence="1" id="KW-0378">Hydrolase</keyword>
<dbReference type="InterPro" id="IPR019546">
    <property type="entry name" value="TAT_signal_bac_arc"/>
</dbReference>
<reference evidence="3 4" key="1">
    <citation type="journal article" date="2019" name="Emerg. Microbes Infect.">
        <title>Comprehensive subspecies identification of 175 nontuberculous mycobacteria species based on 7547 genomic profiles.</title>
        <authorList>
            <person name="Matsumoto Y."/>
            <person name="Kinjo T."/>
            <person name="Motooka D."/>
            <person name="Nabeya D."/>
            <person name="Jung N."/>
            <person name="Uechi K."/>
            <person name="Horii T."/>
            <person name="Iida T."/>
            <person name="Fujita J."/>
            <person name="Nakamura S."/>
        </authorList>
    </citation>
    <scope>NUCLEOTIDE SEQUENCE [LARGE SCALE GENOMIC DNA]</scope>
    <source>
        <strain evidence="3 4">JCM 18538</strain>
    </source>
</reference>
<gene>
    <name evidence="3" type="ORF">MARA_33190</name>
</gene>
<protein>
    <submittedName>
        <fullName evidence="3">Putative lipase/esterase</fullName>
    </submittedName>
</protein>
<keyword evidence="4" id="KW-1185">Reference proteome</keyword>
<dbReference type="SUPFAM" id="SSF53474">
    <property type="entry name" value="alpha/beta-Hydrolases"/>
    <property type="match status" value="1"/>
</dbReference>
<name>A0A7I7S057_9MYCO</name>
<dbReference type="InterPro" id="IPR029058">
    <property type="entry name" value="AB_hydrolase_fold"/>
</dbReference>